<organism evidence="3 4">
    <name type="scientific">Dipteronia dyeriana</name>
    <dbReference type="NCBI Taxonomy" id="168575"/>
    <lineage>
        <taxon>Eukaryota</taxon>
        <taxon>Viridiplantae</taxon>
        <taxon>Streptophyta</taxon>
        <taxon>Embryophyta</taxon>
        <taxon>Tracheophyta</taxon>
        <taxon>Spermatophyta</taxon>
        <taxon>Magnoliopsida</taxon>
        <taxon>eudicotyledons</taxon>
        <taxon>Gunneridae</taxon>
        <taxon>Pentapetalae</taxon>
        <taxon>rosids</taxon>
        <taxon>malvids</taxon>
        <taxon>Sapindales</taxon>
        <taxon>Sapindaceae</taxon>
        <taxon>Hippocastanoideae</taxon>
        <taxon>Acereae</taxon>
        <taxon>Dipteronia</taxon>
    </lineage>
</organism>
<keyword evidence="4" id="KW-1185">Reference proteome</keyword>
<evidence type="ECO:0000259" key="2">
    <source>
        <dbReference type="PROSITE" id="PS50158"/>
    </source>
</evidence>
<protein>
    <recommendedName>
        <fullName evidence="2">CCHC-type domain-containing protein</fullName>
    </recommendedName>
</protein>
<reference evidence="3" key="1">
    <citation type="journal article" date="2023" name="Plant J.">
        <title>Genome sequences and population genomics provide insights into the demographic history, inbreeding, and mutation load of two 'living fossil' tree species of Dipteronia.</title>
        <authorList>
            <person name="Feng Y."/>
            <person name="Comes H.P."/>
            <person name="Chen J."/>
            <person name="Zhu S."/>
            <person name="Lu R."/>
            <person name="Zhang X."/>
            <person name="Li P."/>
            <person name="Qiu J."/>
            <person name="Olsen K.M."/>
            <person name="Qiu Y."/>
        </authorList>
    </citation>
    <scope>NUCLEOTIDE SEQUENCE</scope>
    <source>
        <strain evidence="3">KIB01</strain>
    </source>
</reference>
<dbReference type="EMBL" id="JANJYI010000008">
    <property type="protein sequence ID" value="KAK2638984.1"/>
    <property type="molecule type" value="Genomic_DNA"/>
</dbReference>
<proteinExistence type="predicted"/>
<dbReference type="InterPro" id="IPR025558">
    <property type="entry name" value="DUF4283"/>
</dbReference>
<dbReference type="InterPro" id="IPR001878">
    <property type="entry name" value="Znf_CCHC"/>
</dbReference>
<dbReference type="InterPro" id="IPR030476">
    <property type="entry name" value="Pentaxin_CS"/>
</dbReference>
<evidence type="ECO:0000313" key="3">
    <source>
        <dbReference type="EMBL" id="KAK2638984.1"/>
    </source>
</evidence>
<evidence type="ECO:0000256" key="1">
    <source>
        <dbReference type="PROSITE-ProRule" id="PRU00047"/>
    </source>
</evidence>
<feature type="domain" description="CCHC-type" evidence="2">
    <location>
        <begin position="266"/>
        <end position="281"/>
    </location>
</feature>
<dbReference type="PANTHER" id="PTHR31286">
    <property type="entry name" value="GLYCINE-RICH CELL WALL STRUCTURAL PROTEIN 1.8-LIKE"/>
    <property type="match status" value="1"/>
</dbReference>
<dbReference type="GO" id="GO:0003676">
    <property type="term" value="F:nucleic acid binding"/>
    <property type="evidence" value="ECO:0007669"/>
    <property type="project" value="InterPro"/>
</dbReference>
<gene>
    <name evidence="3" type="ORF">Ddye_026779</name>
</gene>
<dbReference type="AlphaFoldDB" id="A0AAD9WPK5"/>
<name>A0AAD9WPK5_9ROSI</name>
<keyword evidence="1" id="KW-0863">Zinc-finger</keyword>
<comment type="caution">
    <text evidence="3">The sequence shown here is derived from an EMBL/GenBank/DDBJ whole genome shotgun (WGS) entry which is preliminary data.</text>
</comment>
<dbReference type="SMART" id="SM00343">
    <property type="entry name" value="ZnF_C2HC"/>
    <property type="match status" value="1"/>
</dbReference>
<keyword evidence="1" id="KW-0862">Zinc</keyword>
<dbReference type="Proteomes" id="UP001280121">
    <property type="component" value="Unassembled WGS sequence"/>
</dbReference>
<dbReference type="GO" id="GO:0008270">
    <property type="term" value="F:zinc ion binding"/>
    <property type="evidence" value="ECO:0007669"/>
    <property type="project" value="UniProtKB-KW"/>
</dbReference>
<dbReference type="PROSITE" id="PS00289">
    <property type="entry name" value="PTX_1"/>
    <property type="match status" value="1"/>
</dbReference>
<evidence type="ECO:0000313" key="4">
    <source>
        <dbReference type="Proteomes" id="UP001280121"/>
    </source>
</evidence>
<sequence>MEEVFKFSAQPLKVKPPDTGTTVKRARTQGDEDVGNLRKPVSDSFKAKLISTSSSGTWLGFGIGKEKLKIEDGDISIVEGPNGPAMKLFTEFKFHLCITWASALMLTIMGRLHTLNFLLSKLSQKWPLIGQWQHTNLEVGYFVVRFQMLDDLEFVLTGGPWVIDNQYLFIQKWRSNFVPGEEEIQKMPVWVRLSKLPIEWIDVDLVRSMSGMLCNTYKVDPITESQARGRFAWICVEIDITKPLKSSPDVDDRSIRVEKENLGLICFKCGRVGHSKDNCTEGVVQQNESENHSEVEVDAWAVVADSYGHWMQVSFGRNRKSNDGQNYGVKVTPSIVLAEISNREASIKNQLSRPSLSKYLPDNALDKSYFNKPFKENVDRKGVKGSNKPKIKVDVADNSNFDVVASKLRAAMKVTME</sequence>
<keyword evidence="1" id="KW-0479">Metal-binding</keyword>
<dbReference type="PANTHER" id="PTHR31286:SF99">
    <property type="entry name" value="DUF4283 DOMAIN-CONTAINING PROTEIN"/>
    <property type="match status" value="1"/>
</dbReference>
<accession>A0AAD9WPK5</accession>
<dbReference type="InterPro" id="IPR040256">
    <property type="entry name" value="At4g02000-like"/>
</dbReference>
<dbReference type="Pfam" id="PF14111">
    <property type="entry name" value="DUF4283"/>
    <property type="match status" value="1"/>
</dbReference>
<dbReference type="PROSITE" id="PS50158">
    <property type="entry name" value="ZF_CCHC"/>
    <property type="match status" value="1"/>
</dbReference>